<dbReference type="GO" id="GO:0005737">
    <property type="term" value="C:cytoplasm"/>
    <property type="evidence" value="ECO:0007669"/>
    <property type="project" value="UniProtKB-ARBA"/>
</dbReference>
<evidence type="ECO:0000256" key="5">
    <source>
        <dbReference type="ARBA" id="ARBA00022980"/>
    </source>
</evidence>
<comment type="similarity">
    <text evidence="2 8 9">Belongs to the universal ribosomal protein uS5 family.</text>
</comment>
<dbReference type="FunFam" id="3.30.160.20:FF:000001">
    <property type="entry name" value="30S ribosomal protein S5"/>
    <property type="match status" value="1"/>
</dbReference>
<comment type="caution">
    <text evidence="11">The sequence shown here is derived from an EMBL/GenBank/DDBJ whole genome shotgun (WGS) entry which is preliminary data.</text>
</comment>
<dbReference type="HAMAP" id="MF_01307_B">
    <property type="entry name" value="Ribosomal_uS5_B"/>
    <property type="match status" value="1"/>
</dbReference>
<name>A0A932HZC0_UNCTE</name>
<proteinExistence type="inferred from homology"/>
<gene>
    <name evidence="8 11" type="primary">rpsE</name>
    <name evidence="11" type="ORF">HYZ11_06485</name>
</gene>
<evidence type="ECO:0000256" key="8">
    <source>
        <dbReference type="HAMAP-Rule" id="MF_01307"/>
    </source>
</evidence>
<dbReference type="GO" id="GO:0019843">
    <property type="term" value="F:rRNA binding"/>
    <property type="evidence" value="ECO:0007669"/>
    <property type="project" value="UniProtKB-UniRule"/>
</dbReference>
<keyword evidence="3 8" id="KW-0699">rRNA-binding</keyword>
<comment type="function">
    <text evidence="1 8">Located at the back of the 30S subunit body where it stabilizes the conformation of the head with respect to the body.</text>
</comment>
<dbReference type="GO" id="GO:0015935">
    <property type="term" value="C:small ribosomal subunit"/>
    <property type="evidence" value="ECO:0007669"/>
    <property type="project" value="InterPro"/>
</dbReference>
<dbReference type="Pfam" id="PF03719">
    <property type="entry name" value="Ribosomal_S5_C"/>
    <property type="match status" value="1"/>
</dbReference>
<dbReference type="FunFam" id="3.30.230.10:FF:000002">
    <property type="entry name" value="30S ribosomal protein S5"/>
    <property type="match status" value="1"/>
</dbReference>
<feature type="domain" description="S5 DRBM" evidence="10">
    <location>
        <begin position="20"/>
        <end position="83"/>
    </location>
</feature>
<accession>A0A932HZC0</accession>
<dbReference type="Gene3D" id="3.30.230.10">
    <property type="match status" value="1"/>
</dbReference>
<dbReference type="EMBL" id="JACPUR010000017">
    <property type="protein sequence ID" value="MBI3127233.1"/>
    <property type="molecule type" value="Genomic_DNA"/>
</dbReference>
<dbReference type="AlphaFoldDB" id="A0A932HZC0"/>
<keyword evidence="5 8" id="KW-0689">Ribosomal protein</keyword>
<sequence>MAREPRGGPRNQPEPEEREFVDRVIFVNRVAKVVKGGRRFSFSALVTVGDRKGQVGLGLGKANEVPEAIRKGIERARKSMVRVSLDGDTIPHQVLGHYGAGRVLLKPAARGTGVIAGGSVRAVLDVAGVRDILTKCIGTSNPHNAAKAALAGLKSLRKRDEVLSVRGVAAAGAPQARS</sequence>
<evidence type="ECO:0000256" key="1">
    <source>
        <dbReference type="ARBA" id="ARBA00003093"/>
    </source>
</evidence>
<dbReference type="InterPro" id="IPR013810">
    <property type="entry name" value="Ribosomal_uS5_N"/>
</dbReference>
<evidence type="ECO:0000259" key="10">
    <source>
        <dbReference type="PROSITE" id="PS50881"/>
    </source>
</evidence>
<evidence type="ECO:0000256" key="9">
    <source>
        <dbReference type="RuleBase" id="RU003823"/>
    </source>
</evidence>
<dbReference type="GO" id="GO:0006412">
    <property type="term" value="P:translation"/>
    <property type="evidence" value="ECO:0007669"/>
    <property type="project" value="UniProtKB-UniRule"/>
</dbReference>
<keyword evidence="6 8" id="KW-0687">Ribonucleoprotein</keyword>
<protein>
    <recommendedName>
        <fullName evidence="7 8">Small ribosomal subunit protein uS5</fullName>
    </recommendedName>
</protein>
<dbReference type="Gene3D" id="3.30.160.20">
    <property type="match status" value="1"/>
</dbReference>
<comment type="function">
    <text evidence="8">With S4 and S12 plays an important role in translational accuracy.</text>
</comment>
<evidence type="ECO:0000256" key="4">
    <source>
        <dbReference type="ARBA" id="ARBA00022884"/>
    </source>
</evidence>
<dbReference type="SUPFAM" id="SSF54211">
    <property type="entry name" value="Ribosomal protein S5 domain 2-like"/>
    <property type="match status" value="1"/>
</dbReference>
<dbReference type="Pfam" id="PF00333">
    <property type="entry name" value="Ribosomal_S5"/>
    <property type="match status" value="1"/>
</dbReference>
<evidence type="ECO:0000256" key="6">
    <source>
        <dbReference type="ARBA" id="ARBA00023274"/>
    </source>
</evidence>
<dbReference type="InterPro" id="IPR020568">
    <property type="entry name" value="Ribosomal_Su5_D2-typ_SF"/>
</dbReference>
<dbReference type="InterPro" id="IPR014721">
    <property type="entry name" value="Ribsml_uS5_D2-typ_fold_subgr"/>
</dbReference>
<organism evidence="11 12">
    <name type="scientific">Tectimicrobiota bacterium</name>
    <dbReference type="NCBI Taxonomy" id="2528274"/>
    <lineage>
        <taxon>Bacteria</taxon>
        <taxon>Pseudomonadati</taxon>
        <taxon>Nitrospinota/Tectimicrobiota group</taxon>
        <taxon>Candidatus Tectimicrobiota</taxon>
    </lineage>
</organism>
<dbReference type="InterPro" id="IPR005712">
    <property type="entry name" value="Ribosomal_uS5_bac-type"/>
</dbReference>
<reference evidence="11" key="1">
    <citation type="submission" date="2020-07" db="EMBL/GenBank/DDBJ databases">
        <title>Huge and variable diversity of episymbiotic CPR bacteria and DPANN archaea in groundwater ecosystems.</title>
        <authorList>
            <person name="He C.Y."/>
            <person name="Keren R."/>
            <person name="Whittaker M."/>
            <person name="Farag I.F."/>
            <person name="Doudna J."/>
            <person name="Cate J.H.D."/>
            <person name="Banfield J.F."/>
        </authorList>
    </citation>
    <scope>NUCLEOTIDE SEQUENCE</scope>
    <source>
        <strain evidence="11">NC_groundwater_763_Ag_S-0.2um_68_21</strain>
    </source>
</reference>
<dbReference type="NCBIfam" id="TIGR01021">
    <property type="entry name" value="rpsE_bact"/>
    <property type="match status" value="1"/>
</dbReference>
<comment type="domain">
    <text evidence="8">The N-terminal domain interacts with the head of the 30S subunit; the C-terminal domain interacts with the body and contacts protein S4. The interaction surface between S4 and S5 is involved in control of translational fidelity.</text>
</comment>
<comment type="subunit">
    <text evidence="8">Part of the 30S ribosomal subunit. Contacts proteins S4 and S8.</text>
</comment>
<evidence type="ECO:0000256" key="2">
    <source>
        <dbReference type="ARBA" id="ARBA00008945"/>
    </source>
</evidence>
<dbReference type="PANTHER" id="PTHR48277:SF1">
    <property type="entry name" value="MITOCHONDRIAL RIBOSOMAL PROTEIN S5"/>
    <property type="match status" value="1"/>
</dbReference>
<dbReference type="GO" id="GO:0003735">
    <property type="term" value="F:structural constituent of ribosome"/>
    <property type="evidence" value="ECO:0007669"/>
    <property type="project" value="UniProtKB-UniRule"/>
</dbReference>
<keyword evidence="4 8" id="KW-0694">RNA-binding</keyword>
<dbReference type="PROSITE" id="PS50881">
    <property type="entry name" value="S5_DSRBD"/>
    <property type="match status" value="1"/>
</dbReference>
<evidence type="ECO:0000313" key="12">
    <source>
        <dbReference type="Proteomes" id="UP000782312"/>
    </source>
</evidence>
<dbReference type="InterPro" id="IPR005324">
    <property type="entry name" value="Ribosomal_uS5_C"/>
</dbReference>
<evidence type="ECO:0000313" key="11">
    <source>
        <dbReference type="EMBL" id="MBI3127233.1"/>
    </source>
</evidence>
<dbReference type="GO" id="GO:0042254">
    <property type="term" value="P:ribosome biogenesis"/>
    <property type="evidence" value="ECO:0007669"/>
    <property type="project" value="UniProtKB-ARBA"/>
</dbReference>
<dbReference type="PANTHER" id="PTHR48277">
    <property type="entry name" value="MITOCHONDRIAL RIBOSOMAL PROTEIN S5"/>
    <property type="match status" value="1"/>
</dbReference>
<evidence type="ECO:0000256" key="7">
    <source>
        <dbReference type="ARBA" id="ARBA00035255"/>
    </source>
</evidence>
<evidence type="ECO:0000256" key="3">
    <source>
        <dbReference type="ARBA" id="ARBA00022730"/>
    </source>
</evidence>
<dbReference type="InterPro" id="IPR000851">
    <property type="entry name" value="Ribosomal_uS5"/>
</dbReference>
<dbReference type="SUPFAM" id="SSF54768">
    <property type="entry name" value="dsRNA-binding domain-like"/>
    <property type="match status" value="1"/>
</dbReference>
<dbReference type="Proteomes" id="UP000782312">
    <property type="component" value="Unassembled WGS sequence"/>
</dbReference>